<sequence>MGPNGVVDWPAAGIVRALGEAAGELSADGWAPVSEAGSWVADRHPSQVPSKYGCRSWRQVIHESRG</sequence>
<name>A0ABT2Z967_9RHOB</name>
<protein>
    <submittedName>
        <fullName evidence="2">OST-HTH/LOTUS domain-containing protein</fullName>
    </submittedName>
</protein>
<reference evidence="2 3" key="1">
    <citation type="submission" date="2022-10" db="EMBL/GenBank/DDBJ databases">
        <title>Defluviimonas sp. nov., isolated from ocean surface water.</title>
        <authorList>
            <person name="He W."/>
            <person name="Wang L."/>
            <person name="Zhang D.-F."/>
        </authorList>
    </citation>
    <scope>NUCLEOTIDE SEQUENCE [LARGE SCALE GENOMIC DNA]</scope>
    <source>
        <strain evidence="2 3">WL0002</strain>
    </source>
</reference>
<feature type="domain" description="HTH OST-type" evidence="1">
    <location>
        <begin position="9"/>
        <end position="64"/>
    </location>
</feature>
<evidence type="ECO:0000259" key="1">
    <source>
        <dbReference type="Pfam" id="PF12872"/>
    </source>
</evidence>
<dbReference type="RefSeq" id="WP_263734364.1">
    <property type="nucleotide sequence ID" value="NZ_JAOWKY010000001.1"/>
</dbReference>
<keyword evidence="3" id="KW-1185">Reference proteome</keyword>
<organism evidence="2 3">
    <name type="scientific">Albidovulum marisflavi</name>
    <dbReference type="NCBI Taxonomy" id="2984159"/>
    <lineage>
        <taxon>Bacteria</taxon>
        <taxon>Pseudomonadati</taxon>
        <taxon>Pseudomonadota</taxon>
        <taxon>Alphaproteobacteria</taxon>
        <taxon>Rhodobacterales</taxon>
        <taxon>Paracoccaceae</taxon>
        <taxon>Albidovulum</taxon>
    </lineage>
</organism>
<dbReference type="EMBL" id="JAOWKY010000001">
    <property type="protein sequence ID" value="MCV2867684.1"/>
    <property type="molecule type" value="Genomic_DNA"/>
</dbReference>
<comment type="caution">
    <text evidence="2">The sequence shown here is derived from an EMBL/GenBank/DDBJ whole genome shotgun (WGS) entry which is preliminary data.</text>
</comment>
<evidence type="ECO:0000313" key="2">
    <source>
        <dbReference type="EMBL" id="MCV2867684.1"/>
    </source>
</evidence>
<dbReference type="Pfam" id="PF12872">
    <property type="entry name" value="OST-HTH"/>
    <property type="match status" value="1"/>
</dbReference>
<accession>A0ABT2Z967</accession>
<proteinExistence type="predicted"/>
<dbReference type="Proteomes" id="UP001652542">
    <property type="component" value="Unassembled WGS sequence"/>
</dbReference>
<evidence type="ECO:0000313" key="3">
    <source>
        <dbReference type="Proteomes" id="UP001652542"/>
    </source>
</evidence>
<dbReference type="InterPro" id="IPR025605">
    <property type="entry name" value="OST-HTH/LOTUS_dom"/>
</dbReference>
<dbReference type="CDD" id="cd10146">
    <property type="entry name" value="LabA_like_C"/>
    <property type="match status" value="1"/>
</dbReference>
<gene>
    <name evidence="2" type="ORF">OEW28_03480</name>
</gene>